<keyword evidence="2" id="KW-1277">Toxin-antitoxin system</keyword>
<dbReference type="InterPro" id="IPR051813">
    <property type="entry name" value="HepT_RNase_toxin"/>
</dbReference>
<dbReference type="KEGG" id="dao:Desac_0612"/>
<evidence type="ECO:0008006" key="9">
    <source>
        <dbReference type="Google" id="ProtNLM"/>
    </source>
</evidence>
<reference evidence="8" key="2">
    <citation type="submission" date="2011-03" db="EMBL/GenBank/DDBJ databases">
        <title>The complete genome of Desulfobacca acetoxidans DSM 11109.</title>
        <authorList>
            <consortium name="US DOE Joint Genome Institute (JGI-PGF)"/>
            <person name="Lucas S."/>
            <person name="Copeland A."/>
            <person name="Lapidus A."/>
            <person name="Bruce D."/>
            <person name="Goodwin L."/>
            <person name="Pitluck S."/>
            <person name="Peters L."/>
            <person name="Kyrpides N."/>
            <person name="Mavromatis K."/>
            <person name="Ivanova N."/>
            <person name="Ovchinnikova G."/>
            <person name="Teshima H."/>
            <person name="Detter J.C."/>
            <person name="Han C."/>
            <person name="Land M."/>
            <person name="Hauser L."/>
            <person name="Markowitz V."/>
            <person name="Cheng J.-F."/>
            <person name="Hugenholtz P."/>
            <person name="Woyke T."/>
            <person name="Wu D."/>
            <person name="Spring S."/>
            <person name="Schueler E."/>
            <person name="Brambilla E."/>
            <person name="Klenk H.-P."/>
            <person name="Eisen J.A."/>
        </authorList>
    </citation>
    <scope>NUCLEOTIDE SEQUENCE [LARGE SCALE GENOMIC DNA]</scope>
    <source>
        <strain evidence="8">ATCC 700848 / DSM 11109 / ASRB2</strain>
    </source>
</reference>
<evidence type="ECO:0000313" key="8">
    <source>
        <dbReference type="Proteomes" id="UP000000483"/>
    </source>
</evidence>
<evidence type="ECO:0000256" key="2">
    <source>
        <dbReference type="ARBA" id="ARBA00022649"/>
    </source>
</evidence>
<dbReference type="GO" id="GO:0000166">
    <property type="term" value="F:nucleotide binding"/>
    <property type="evidence" value="ECO:0007669"/>
    <property type="project" value="UniProtKB-KW"/>
</dbReference>
<protein>
    <recommendedName>
        <fullName evidence="9">DUF86 domain-containing protein</fullName>
    </recommendedName>
</protein>
<keyword evidence="1" id="KW-0597">Phosphoprotein</keyword>
<evidence type="ECO:0000256" key="4">
    <source>
        <dbReference type="ARBA" id="ARBA00022741"/>
    </source>
</evidence>
<dbReference type="PANTHER" id="PTHR34139:SF1">
    <property type="entry name" value="RNASE MJ1380-RELATED"/>
    <property type="match status" value="1"/>
</dbReference>
<keyword evidence="3" id="KW-0540">Nuclease</keyword>
<dbReference type="eggNOG" id="COG2361">
    <property type="taxonomic scope" value="Bacteria"/>
</dbReference>
<organism evidence="7 8">
    <name type="scientific">Desulfobacca acetoxidans (strain ATCC 700848 / DSM 11109 / ASRB2)</name>
    <dbReference type="NCBI Taxonomy" id="880072"/>
    <lineage>
        <taxon>Bacteria</taxon>
        <taxon>Pseudomonadati</taxon>
        <taxon>Thermodesulfobacteriota</taxon>
        <taxon>Desulfobaccia</taxon>
        <taxon>Desulfobaccales</taxon>
        <taxon>Desulfobaccaceae</taxon>
        <taxon>Desulfobacca</taxon>
    </lineage>
</organism>
<evidence type="ECO:0000256" key="3">
    <source>
        <dbReference type="ARBA" id="ARBA00022722"/>
    </source>
</evidence>
<dbReference type="PANTHER" id="PTHR34139">
    <property type="entry name" value="UPF0331 PROTEIN MJ0127"/>
    <property type="match status" value="1"/>
</dbReference>
<name>F2NG85_DESAR</name>
<sequence length="117" mass="13896">MSKRRDHDYVLDIIEALNRLEAYTADLSYEEFWHDTKTQDAVIRNIEVIGEAVKNLSPRLRRTSPQIPWRDMARARDKLIHHYFGINYEIVWTIATEELKTLQAKIEAVLTDLRQEK</sequence>
<dbReference type="HOGENOM" id="CLU_142825_3_3_7"/>
<dbReference type="OrthoDB" id="9802833at2"/>
<dbReference type="InterPro" id="IPR008201">
    <property type="entry name" value="HepT-like"/>
</dbReference>
<dbReference type="GO" id="GO:0110001">
    <property type="term" value="C:toxin-antitoxin complex"/>
    <property type="evidence" value="ECO:0007669"/>
    <property type="project" value="InterPro"/>
</dbReference>
<evidence type="ECO:0000313" key="7">
    <source>
        <dbReference type="EMBL" id="AEB08498.1"/>
    </source>
</evidence>
<dbReference type="STRING" id="880072.Desac_0612"/>
<keyword evidence="8" id="KW-1185">Reference proteome</keyword>
<dbReference type="Pfam" id="PF01934">
    <property type="entry name" value="HepT-like"/>
    <property type="match status" value="1"/>
</dbReference>
<evidence type="ECO:0000256" key="6">
    <source>
        <dbReference type="ARBA" id="ARBA00024207"/>
    </source>
</evidence>
<evidence type="ECO:0000256" key="1">
    <source>
        <dbReference type="ARBA" id="ARBA00022553"/>
    </source>
</evidence>
<keyword evidence="4" id="KW-0547">Nucleotide-binding</keyword>
<comment type="similarity">
    <text evidence="6">Belongs to the HepT RNase toxin family.</text>
</comment>
<proteinExistence type="inferred from homology"/>
<dbReference type="EMBL" id="CP002629">
    <property type="protein sequence ID" value="AEB08498.1"/>
    <property type="molecule type" value="Genomic_DNA"/>
</dbReference>
<reference evidence="7 8" key="1">
    <citation type="journal article" date="2011" name="Stand. Genomic Sci.">
        <title>Complete genome sequence of the acetate-degrading sulfate reducer Desulfobacca acetoxidans type strain (ASRB2).</title>
        <authorList>
            <person name="Goker M."/>
            <person name="Teshima H."/>
            <person name="Lapidus A."/>
            <person name="Nolan M."/>
            <person name="Lucas S."/>
            <person name="Hammon N."/>
            <person name="Deshpande S."/>
            <person name="Cheng J.F."/>
            <person name="Tapia R."/>
            <person name="Han C."/>
            <person name="Goodwin L."/>
            <person name="Pitluck S."/>
            <person name="Huntemann M."/>
            <person name="Liolios K."/>
            <person name="Ivanova N."/>
            <person name="Pagani I."/>
            <person name="Mavromatis K."/>
            <person name="Ovchinikova G."/>
            <person name="Pati A."/>
            <person name="Chen A."/>
            <person name="Palaniappan K."/>
            <person name="Land M."/>
            <person name="Hauser L."/>
            <person name="Brambilla E.M."/>
            <person name="Rohde M."/>
            <person name="Spring S."/>
            <person name="Detter J.C."/>
            <person name="Woyke T."/>
            <person name="Bristow J."/>
            <person name="Eisen J.A."/>
            <person name="Markowitz V."/>
            <person name="Hugenholtz P."/>
            <person name="Kyrpides N.C."/>
            <person name="Klenk H.P."/>
        </authorList>
    </citation>
    <scope>NUCLEOTIDE SEQUENCE [LARGE SCALE GENOMIC DNA]</scope>
    <source>
        <strain evidence="8">ATCC 700848 / DSM 11109 / ASRB2</strain>
    </source>
</reference>
<dbReference type="InterPro" id="IPR037038">
    <property type="entry name" value="HepT-like_sf"/>
</dbReference>
<dbReference type="Proteomes" id="UP000000483">
    <property type="component" value="Chromosome"/>
</dbReference>
<dbReference type="RefSeq" id="WP_013705611.1">
    <property type="nucleotide sequence ID" value="NC_015388.1"/>
</dbReference>
<keyword evidence="5" id="KW-0378">Hydrolase</keyword>
<dbReference type="Gene3D" id="1.20.120.580">
    <property type="entry name" value="bsu32300-like"/>
    <property type="match status" value="1"/>
</dbReference>
<dbReference type="AlphaFoldDB" id="F2NG85"/>
<dbReference type="GO" id="GO:0016787">
    <property type="term" value="F:hydrolase activity"/>
    <property type="evidence" value="ECO:0007669"/>
    <property type="project" value="UniProtKB-KW"/>
</dbReference>
<gene>
    <name evidence="7" type="ordered locus">Desac_0612</name>
</gene>
<dbReference type="GO" id="GO:0004540">
    <property type="term" value="F:RNA nuclease activity"/>
    <property type="evidence" value="ECO:0007669"/>
    <property type="project" value="InterPro"/>
</dbReference>
<accession>F2NG85</accession>
<evidence type="ECO:0000256" key="5">
    <source>
        <dbReference type="ARBA" id="ARBA00022801"/>
    </source>
</evidence>